<dbReference type="GO" id="GO:0004106">
    <property type="term" value="F:chorismate mutase activity"/>
    <property type="evidence" value="ECO:0007669"/>
    <property type="project" value="InterPro"/>
</dbReference>
<dbReference type="GO" id="GO:0004665">
    <property type="term" value="F:prephenate dehydrogenase (NADP+) activity"/>
    <property type="evidence" value="ECO:0007669"/>
    <property type="project" value="InterPro"/>
</dbReference>
<dbReference type="InterPro" id="IPR036263">
    <property type="entry name" value="Chorismate_II_sf"/>
</dbReference>
<evidence type="ECO:0000313" key="5">
    <source>
        <dbReference type="EMBL" id="NMM41874.1"/>
    </source>
</evidence>
<feature type="domain" description="Prephenate/arogenate dehydrogenase" evidence="4">
    <location>
        <begin position="100"/>
        <end position="363"/>
    </location>
</feature>
<evidence type="ECO:0000313" key="6">
    <source>
        <dbReference type="Proteomes" id="UP000570493"/>
    </source>
</evidence>
<dbReference type="EMBL" id="JABBMT010000024">
    <property type="protein sequence ID" value="NMM41874.1"/>
    <property type="molecule type" value="Genomic_DNA"/>
</dbReference>
<keyword evidence="6" id="KW-1185">Reference proteome</keyword>
<keyword evidence="2" id="KW-0827">Tyrosine biosynthesis</keyword>
<dbReference type="UniPathway" id="UPA00122">
    <property type="reaction ID" value="UER00961"/>
</dbReference>
<dbReference type="InterPro" id="IPR050812">
    <property type="entry name" value="Preph/Arog_dehydrog"/>
</dbReference>
<dbReference type="NCBIfam" id="NF008400">
    <property type="entry name" value="PRK11199.1"/>
    <property type="match status" value="1"/>
</dbReference>
<dbReference type="SUPFAM" id="SSF48179">
    <property type="entry name" value="6-phosphogluconate dehydrogenase C-terminal domain-like"/>
    <property type="match status" value="1"/>
</dbReference>
<dbReference type="UniPathway" id="UPA00120">
    <property type="reaction ID" value="UER00203"/>
</dbReference>
<dbReference type="AlphaFoldDB" id="A0A7Y0HE71"/>
<organism evidence="5 6">
    <name type="scientific">Pseudoalteromonas arctica</name>
    <dbReference type="NCBI Taxonomy" id="394751"/>
    <lineage>
        <taxon>Bacteria</taxon>
        <taxon>Pseudomonadati</taxon>
        <taxon>Pseudomonadota</taxon>
        <taxon>Gammaproteobacteria</taxon>
        <taxon>Alteromonadales</taxon>
        <taxon>Pseudoalteromonadaceae</taxon>
        <taxon>Pseudoalteromonas</taxon>
    </lineage>
</organism>
<dbReference type="PANTHER" id="PTHR21363:SF0">
    <property type="entry name" value="PREPHENATE DEHYDROGENASE [NADP(+)]"/>
    <property type="match status" value="1"/>
</dbReference>
<comment type="caution">
    <text evidence="5">The sequence shown here is derived from an EMBL/GenBank/DDBJ whole genome shotgun (WGS) entry which is preliminary data.</text>
</comment>
<dbReference type="GO" id="GO:0070403">
    <property type="term" value="F:NAD+ binding"/>
    <property type="evidence" value="ECO:0007669"/>
    <property type="project" value="InterPro"/>
</dbReference>
<keyword evidence="1 2" id="KW-0560">Oxidoreductase</keyword>
<dbReference type="InterPro" id="IPR046825">
    <property type="entry name" value="PDH_C"/>
</dbReference>
<evidence type="ECO:0000259" key="4">
    <source>
        <dbReference type="PROSITE" id="PS51176"/>
    </source>
</evidence>
<dbReference type="Proteomes" id="UP000570493">
    <property type="component" value="Unassembled WGS sequence"/>
</dbReference>
<protein>
    <recommendedName>
        <fullName evidence="2">T-protein</fullName>
    </recommendedName>
</protein>
<dbReference type="PROSITE" id="PS51168">
    <property type="entry name" value="CHORISMATE_MUT_2"/>
    <property type="match status" value="1"/>
</dbReference>
<proteinExistence type="predicted"/>
<sequence length="377" mass="41681">MADIKQLDKLREGIDECDAQLVALLARRNSITEQIGAIKQQTGAPLHAPDREATLLAARRQEAINQGVNPELVEDILRRMMREAYQNQQAKLACSAPQLSPIVIVGGQGAMGQLFAQQFIRSGYEVRILDKDQQTNAQEILKDAKLVMVSVPINALDTVVAKLPKLDDDCLLVDITSVKQSPIKALKAAHSGPVVGLHPMFGPDISHWVKQTVVVCEGRDHLAAQGLLQQLQVWGCQLVELDAKKHDEAMQIIQVMRHLTTFVYGQFLAKQGHTLEELRSCSSPIYQLELMMVGRLFAQSPELYSDIMLAQFDNVEPLLAQYQDTFASTLTKLKVGDKAALIDSFADAKAYFSDATAHFLTQSRSLLNKANDAKVLD</sequence>
<dbReference type="GO" id="GO:0005737">
    <property type="term" value="C:cytoplasm"/>
    <property type="evidence" value="ECO:0007669"/>
    <property type="project" value="UniProtKB-SubCell"/>
</dbReference>
<dbReference type="Pfam" id="PF01817">
    <property type="entry name" value="CM_2"/>
    <property type="match status" value="1"/>
</dbReference>
<dbReference type="PANTHER" id="PTHR21363">
    <property type="entry name" value="PREPHENATE DEHYDROGENASE"/>
    <property type="match status" value="1"/>
</dbReference>
<comment type="pathway">
    <text evidence="2">Metabolic intermediate biosynthesis; prephenate biosynthesis; prephenate from chorismate: step 1/1.</text>
</comment>
<dbReference type="GO" id="GO:0008977">
    <property type="term" value="F:prephenate dehydrogenase (NAD+) activity"/>
    <property type="evidence" value="ECO:0007669"/>
    <property type="project" value="InterPro"/>
</dbReference>
<dbReference type="SUPFAM" id="SSF51735">
    <property type="entry name" value="NAD(P)-binding Rossmann-fold domains"/>
    <property type="match status" value="1"/>
</dbReference>
<dbReference type="SMART" id="SM00830">
    <property type="entry name" value="CM_2"/>
    <property type="match status" value="1"/>
</dbReference>
<gene>
    <name evidence="5" type="primary">tyrA</name>
    <name evidence="5" type="ORF">HHO47_13875</name>
</gene>
<dbReference type="Gene3D" id="1.10.3660.10">
    <property type="entry name" value="6-phosphogluconate dehydrogenase C-terminal like domain"/>
    <property type="match status" value="1"/>
</dbReference>
<dbReference type="InterPro" id="IPR008244">
    <property type="entry name" value="Chor_mut/prephenate_DH_T"/>
</dbReference>
<evidence type="ECO:0000256" key="2">
    <source>
        <dbReference type="PIRNR" id="PIRNR001499"/>
    </source>
</evidence>
<dbReference type="Gene3D" id="3.40.50.720">
    <property type="entry name" value="NAD(P)-binding Rossmann-like Domain"/>
    <property type="match status" value="1"/>
</dbReference>
<feature type="domain" description="Chorismate mutase" evidence="3">
    <location>
        <begin position="1"/>
        <end position="92"/>
    </location>
</feature>
<keyword evidence="2" id="KW-0963">Cytoplasm</keyword>
<dbReference type="InterPro" id="IPR036291">
    <property type="entry name" value="NAD(P)-bd_dom_sf"/>
</dbReference>
<accession>A0A7Y0HE71</accession>
<dbReference type="InterPro" id="IPR003099">
    <property type="entry name" value="Prephen_DH"/>
</dbReference>
<name>A0A7Y0HE71_9GAMM</name>
<evidence type="ECO:0000256" key="1">
    <source>
        <dbReference type="ARBA" id="ARBA00023002"/>
    </source>
</evidence>
<dbReference type="Gene3D" id="1.20.59.10">
    <property type="entry name" value="Chorismate mutase"/>
    <property type="match status" value="1"/>
</dbReference>
<dbReference type="Pfam" id="PF20463">
    <property type="entry name" value="PDH_C"/>
    <property type="match status" value="1"/>
</dbReference>
<dbReference type="GO" id="GO:0046417">
    <property type="term" value="P:chorismate metabolic process"/>
    <property type="evidence" value="ECO:0007669"/>
    <property type="project" value="InterPro"/>
</dbReference>
<dbReference type="InterPro" id="IPR008927">
    <property type="entry name" value="6-PGluconate_DH-like_C_sf"/>
</dbReference>
<dbReference type="InterPro" id="IPR002701">
    <property type="entry name" value="CM_II_prokaryot"/>
</dbReference>
<evidence type="ECO:0000259" key="3">
    <source>
        <dbReference type="PROSITE" id="PS51168"/>
    </source>
</evidence>
<keyword evidence="2 5" id="KW-0413">Isomerase</keyword>
<reference evidence="5" key="1">
    <citation type="submission" date="2020-04" db="EMBL/GenBank/DDBJ databases">
        <title>Genome Sequencing for Pseudoaltermonas arctica.</title>
        <authorList>
            <person name="Elkins N.S."/>
        </authorList>
    </citation>
    <scope>NUCLEOTIDE SEQUENCE [LARGE SCALE GENOMIC DNA]</scope>
    <source>
        <strain evidence="5">NEC-BIFX-2020_0012</strain>
    </source>
</reference>
<dbReference type="PROSITE" id="PS51176">
    <property type="entry name" value="PDH_ADH"/>
    <property type="match status" value="1"/>
</dbReference>
<keyword evidence="2" id="KW-0028">Amino-acid biosynthesis</keyword>
<dbReference type="GO" id="GO:0006571">
    <property type="term" value="P:tyrosine biosynthetic process"/>
    <property type="evidence" value="ECO:0007669"/>
    <property type="project" value="UniProtKB-UniPathway"/>
</dbReference>
<comment type="subcellular location">
    <subcellularLocation>
        <location evidence="2">Cytoplasm</location>
    </subcellularLocation>
</comment>
<keyword evidence="2" id="KW-0057">Aromatic amino acid biosynthesis</keyword>
<dbReference type="RefSeq" id="WP_169020829.1">
    <property type="nucleotide sequence ID" value="NZ_JABBMT010000024.1"/>
</dbReference>
<dbReference type="Pfam" id="PF02153">
    <property type="entry name" value="PDH_N"/>
    <property type="match status" value="1"/>
</dbReference>
<comment type="pathway">
    <text evidence="2">Amino-acid biosynthesis; L-tyrosine biosynthesis; (4-hydroxyphenyl)pyruvate from prephenate (NAD(+) route): step 1/1.</text>
</comment>
<dbReference type="InterPro" id="IPR046826">
    <property type="entry name" value="PDH_N"/>
</dbReference>
<dbReference type="InterPro" id="IPR036979">
    <property type="entry name" value="CM_dom_sf"/>
</dbReference>
<dbReference type="SUPFAM" id="SSF48600">
    <property type="entry name" value="Chorismate mutase II"/>
    <property type="match status" value="1"/>
</dbReference>
<keyword evidence="2" id="KW-0520">NAD</keyword>
<dbReference type="PIRSF" id="PIRSF001499">
    <property type="entry name" value="Chor_mut_pdh_Tpr"/>
    <property type="match status" value="1"/>
</dbReference>